<sequence length="253" mass="28405">MNLNASSLELQQKILRQQSQQSHLFDTFAANFSDLSYASSEEDGSQRCISSPSYTQIDVSGYKENCEMLRDWSSAVSYTQGSPLQHISESELYQSYTYNSAQLQQQYDFNTSIGSCNETASISTTPSVSGSPVTTKIAKSSRRSGGHFRKESLTKRPDTALQPPSPTVLKRRRQAANARERKRMNGLNEAFDRLREVVPAPTIDQKLSKYETLQMAQTYITALCEMLENGFSAANYIIQSGDQTTFQEDIRLQ</sequence>
<evidence type="ECO:0000256" key="3">
    <source>
        <dbReference type="ARBA" id="ARBA00022782"/>
    </source>
</evidence>
<keyword evidence="4" id="KW-0524">Neurogenesis</keyword>
<organism evidence="10">
    <name type="scientific">Bactrocera latifrons</name>
    <name type="common">Malaysian fruit fly</name>
    <name type="synonym">Chaetodacus latifrons</name>
    <dbReference type="NCBI Taxonomy" id="174628"/>
    <lineage>
        <taxon>Eukaryota</taxon>
        <taxon>Metazoa</taxon>
        <taxon>Ecdysozoa</taxon>
        <taxon>Arthropoda</taxon>
        <taxon>Hexapoda</taxon>
        <taxon>Insecta</taxon>
        <taxon>Pterygota</taxon>
        <taxon>Neoptera</taxon>
        <taxon>Endopterygota</taxon>
        <taxon>Diptera</taxon>
        <taxon>Brachycera</taxon>
        <taxon>Muscomorpha</taxon>
        <taxon>Tephritoidea</taxon>
        <taxon>Tephritidae</taxon>
        <taxon>Bactrocera</taxon>
        <taxon>Bactrocera</taxon>
    </lineage>
</organism>
<dbReference type="AlphaFoldDB" id="A0A0K8W482"/>
<dbReference type="GO" id="GO:0046982">
    <property type="term" value="F:protein heterodimerization activity"/>
    <property type="evidence" value="ECO:0007669"/>
    <property type="project" value="UniProtKB-ARBA"/>
</dbReference>
<dbReference type="OrthoDB" id="6161578at2759"/>
<dbReference type="SUPFAM" id="SSF47459">
    <property type="entry name" value="HLH, helix-loop-helix DNA-binding domain"/>
    <property type="match status" value="1"/>
</dbReference>
<protein>
    <submittedName>
        <fullName evidence="10">Basic helix-loop-helix transcription factor amos</fullName>
    </submittedName>
</protein>
<dbReference type="Gene3D" id="4.10.280.10">
    <property type="entry name" value="Helix-loop-helix DNA-binding domain"/>
    <property type="match status" value="1"/>
</dbReference>
<keyword evidence="6" id="KW-0804">Transcription</keyword>
<proteinExistence type="predicted"/>
<dbReference type="InterPro" id="IPR011598">
    <property type="entry name" value="bHLH_dom"/>
</dbReference>
<dbReference type="GO" id="GO:0016360">
    <property type="term" value="P:sensory organ precursor cell fate determination"/>
    <property type="evidence" value="ECO:0007669"/>
    <property type="project" value="UniProtKB-ARBA"/>
</dbReference>
<dbReference type="GO" id="GO:0070888">
    <property type="term" value="F:E-box binding"/>
    <property type="evidence" value="ECO:0007669"/>
    <property type="project" value="TreeGrafter"/>
</dbReference>
<keyword evidence="2" id="KW-0217">Developmental protein</keyword>
<dbReference type="Pfam" id="PF00010">
    <property type="entry name" value="HLH"/>
    <property type="match status" value="1"/>
</dbReference>
<evidence type="ECO:0000256" key="6">
    <source>
        <dbReference type="ARBA" id="ARBA00023163"/>
    </source>
</evidence>
<dbReference type="EMBL" id="GDHF01006286">
    <property type="protein sequence ID" value="JAI46028.1"/>
    <property type="molecule type" value="Transcribed_RNA"/>
</dbReference>
<dbReference type="PANTHER" id="PTHR19290">
    <property type="entry name" value="BASIC HELIX-LOOP-HELIX PROTEIN NEUROGENIN-RELATED"/>
    <property type="match status" value="1"/>
</dbReference>
<dbReference type="GO" id="GO:0045944">
    <property type="term" value="P:positive regulation of transcription by RNA polymerase II"/>
    <property type="evidence" value="ECO:0007669"/>
    <property type="project" value="TreeGrafter"/>
</dbReference>
<dbReference type="CDD" id="cd19715">
    <property type="entry name" value="bHLH_TS_amos_like"/>
    <property type="match status" value="1"/>
</dbReference>
<evidence type="ECO:0000256" key="2">
    <source>
        <dbReference type="ARBA" id="ARBA00022473"/>
    </source>
</evidence>
<dbReference type="SMART" id="SM00353">
    <property type="entry name" value="HLH"/>
    <property type="match status" value="1"/>
</dbReference>
<evidence type="ECO:0000256" key="5">
    <source>
        <dbReference type="ARBA" id="ARBA00023015"/>
    </source>
</evidence>
<keyword evidence="5" id="KW-0805">Transcription regulation</keyword>
<gene>
    <name evidence="10" type="primary">amos_1</name>
    <name evidence="10" type="ORF">c0_g1_i1</name>
</gene>
<name>A0A0K8W482_BACLA</name>
<keyword evidence="7" id="KW-0539">Nucleus</keyword>
<evidence type="ECO:0000313" key="10">
    <source>
        <dbReference type="EMBL" id="JAI46028.1"/>
    </source>
</evidence>
<feature type="domain" description="BHLH" evidence="9">
    <location>
        <begin position="171"/>
        <end position="223"/>
    </location>
</feature>
<feature type="compositionally biased region" description="Basic and acidic residues" evidence="8">
    <location>
        <begin position="148"/>
        <end position="158"/>
    </location>
</feature>
<dbReference type="InterPro" id="IPR050359">
    <property type="entry name" value="bHLH_transcription_factors"/>
</dbReference>
<evidence type="ECO:0000256" key="8">
    <source>
        <dbReference type="SAM" id="MobiDB-lite"/>
    </source>
</evidence>
<evidence type="ECO:0000259" key="9">
    <source>
        <dbReference type="PROSITE" id="PS50888"/>
    </source>
</evidence>
<feature type="region of interest" description="Disordered" evidence="8">
    <location>
        <begin position="127"/>
        <end position="163"/>
    </location>
</feature>
<comment type="subcellular location">
    <subcellularLocation>
        <location evidence="1">Nucleus</location>
    </subcellularLocation>
</comment>
<dbReference type="InterPro" id="IPR036638">
    <property type="entry name" value="HLH_DNA-bd_sf"/>
</dbReference>
<evidence type="ECO:0000256" key="1">
    <source>
        <dbReference type="ARBA" id="ARBA00004123"/>
    </source>
</evidence>
<dbReference type="FunFam" id="4.10.280.10:FF:000025">
    <property type="entry name" value="protein atonal homolog 7"/>
    <property type="match status" value="1"/>
</dbReference>
<keyword evidence="3" id="KW-0221">Differentiation</keyword>
<dbReference type="GO" id="GO:0000981">
    <property type="term" value="F:DNA-binding transcription factor activity, RNA polymerase II-specific"/>
    <property type="evidence" value="ECO:0007669"/>
    <property type="project" value="TreeGrafter"/>
</dbReference>
<accession>A0A0K8W482</accession>
<evidence type="ECO:0000256" key="4">
    <source>
        <dbReference type="ARBA" id="ARBA00022902"/>
    </source>
</evidence>
<dbReference type="GO" id="GO:0005634">
    <property type="term" value="C:nucleus"/>
    <property type="evidence" value="ECO:0007669"/>
    <property type="project" value="UniProtKB-SubCell"/>
</dbReference>
<dbReference type="GO" id="GO:0061564">
    <property type="term" value="P:axon development"/>
    <property type="evidence" value="ECO:0007669"/>
    <property type="project" value="TreeGrafter"/>
</dbReference>
<dbReference type="PROSITE" id="PS50888">
    <property type="entry name" value="BHLH"/>
    <property type="match status" value="1"/>
</dbReference>
<evidence type="ECO:0000256" key="7">
    <source>
        <dbReference type="ARBA" id="ARBA00023242"/>
    </source>
</evidence>
<dbReference type="PANTHER" id="PTHR19290:SF162">
    <property type="entry name" value="TRANSCRIPTION FACTOR ATOH7"/>
    <property type="match status" value="1"/>
</dbReference>
<reference evidence="10" key="1">
    <citation type="submission" date="2015-06" db="EMBL/GenBank/DDBJ databases">
        <authorList>
            <person name="Hoefler B.C."/>
            <person name="Straight P.D."/>
        </authorList>
    </citation>
    <scope>NUCLEOTIDE SEQUENCE</scope>
</reference>